<evidence type="ECO:0000313" key="1">
    <source>
        <dbReference type="EMBL" id="KAK9083983.1"/>
    </source>
</evidence>
<sequence length="86" mass="9799">MLNEALKVLHLSTMAIASNDSQLGGLALNINFIQCILRIASPVFINNVLLFYKDLIRYVFFPIHKLLKDCICKCKLCLTFLLLKEV</sequence>
<dbReference type="EMBL" id="JBBNAG010000013">
    <property type="protein sequence ID" value="KAK9083983.1"/>
    <property type="molecule type" value="Genomic_DNA"/>
</dbReference>
<organism evidence="1 2">
    <name type="scientific">Stephania cephalantha</name>
    <dbReference type="NCBI Taxonomy" id="152367"/>
    <lineage>
        <taxon>Eukaryota</taxon>
        <taxon>Viridiplantae</taxon>
        <taxon>Streptophyta</taxon>
        <taxon>Embryophyta</taxon>
        <taxon>Tracheophyta</taxon>
        <taxon>Spermatophyta</taxon>
        <taxon>Magnoliopsida</taxon>
        <taxon>Ranunculales</taxon>
        <taxon>Menispermaceae</taxon>
        <taxon>Menispermoideae</taxon>
        <taxon>Cissampelideae</taxon>
        <taxon>Stephania</taxon>
    </lineage>
</organism>
<comment type="caution">
    <text evidence="1">The sequence shown here is derived from an EMBL/GenBank/DDBJ whole genome shotgun (WGS) entry which is preliminary data.</text>
</comment>
<accession>A0AAP0HD58</accession>
<keyword evidence="2" id="KW-1185">Reference proteome</keyword>
<gene>
    <name evidence="1" type="ORF">Scep_030454</name>
</gene>
<dbReference type="Proteomes" id="UP001419268">
    <property type="component" value="Unassembled WGS sequence"/>
</dbReference>
<reference evidence="1 2" key="1">
    <citation type="submission" date="2024-01" db="EMBL/GenBank/DDBJ databases">
        <title>Genome assemblies of Stephania.</title>
        <authorList>
            <person name="Yang L."/>
        </authorList>
    </citation>
    <scope>NUCLEOTIDE SEQUENCE [LARGE SCALE GENOMIC DNA]</scope>
    <source>
        <strain evidence="1">JXDWG</strain>
        <tissue evidence="1">Leaf</tissue>
    </source>
</reference>
<evidence type="ECO:0000313" key="2">
    <source>
        <dbReference type="Proteomes" id="UP001419268"/>
    </source>
</evidence>
<dbReference type="AlphaFoldDB" id="A0AAP0HD58"/>
<name>A0AAP0HD58_9MAGN</name>
<protein>
    <submittedName>
        <fullName evidence="1">Uncharacterized protein</fullName>
    </submittedName>
</protein>
<proteinExistence type="predicted"/>